<evidence type="ECO:0000256" key="1">
    <source>
        <dbReference type="SAM" id="SignalP"/>
    </source>
</evidence>
<dbReference type="GO" id="GO:0005230">
    <property type="term" value="F:extracellular ligand-gated monoatomic ion channel activity"/>
    <property type="evidence" value="ECO:0007669"/>
    <property type="project" value="InterPro"/>
</dbReference>
<proteinExistence type="predicted"/>
<dbReference type="Proteomes" id="UP000887013">
    <property type="component" value="Unassembled WGS sequence"/>
</dbReference>
<sequence length="196" mass="23113">MLLLLSTILGCLASSSITSEVNMNSGNLAYDHFWKILTERDLRRFLFADYDMLVRPVTDPNKAIVVYATITPIVIRRLDENDQELVMDSWMSMKWSDEYLKWDPKEFNNITVLRIPHTEIWKPDLSIYTSTDDSRFKISNTLALLYSNGTVMWFPFFQIKSRCLRQEKQEMNYFDCNIRIGSWMYSSNLLHPQLAE</sequence>
<gene>
    <name evidence="3" type="primary">chrna1</name>
    <name evidence="3" type="ORF">NPIL_243191</name>
</gene>
<feature type="chain" id="PRO_5036456933" evidence="1">
    <location>
        <begin position="19"/>
        <end position="196"/>
    </location>
</feature>
<dbReference type="GO" id="GO:0016020">
    <property type="term" value="C:membrane"/>
    <property type="evidence" value="ECO:0007669"/>
    <property type="project" value="InterPro"/>
</dbReference>
<comment type="caution">
    <text evidence="3">The sequence shown here is derived from an EMBL/GenBank/DDBJ whole genome shotgun (WGS) entry which is preliminary data.</text>
</comment>
<dbReference type="AlphaFoldDB" id="A0A8X6QDK4"/>
<feature type="signal peptide" evidence="1">
    <location>
        <begin position="1"/>
        <end position="18"/>
    </location>
</feature>
<dbReference type="Gene3D" id="2.70.170.10">
    <property type="entry name" value="Neurotransmitter-gated ion-channel ligand-binding domain"/>
    <property type="match status" value="1"/>
</dbReference>
<evidence type="ECO:0000313" key="3">
    <source>
        <dbReference type="EMBL" id="GFU12748.1"/>
    </source>
</evidence>
<keyword evidence="1" id="KW-0732">Signal</keyword>
<protein>
    <submittedName>
        <fullName evidence="3">Acetylcholine receptor subunit alpha</fullName>
    </submittedName>
</protein>
<organism evidence="3 4">
    <name type="scientific">Nephila pilipes</name>
    <name type="common">Giant wood spider</name>
    <name type="synonym">Nephila maculata</name>
    <dbReference type="NCBI Taxonomy" id="299642"/>
    <lineage>
        <taxon>Eukaryota</taxon>
        <taxon>Metazoa</taxon>
        <taxon>Ecdysozoa</taxon>
        <taxon>Arthropoda</taxon>
        <taxon>Chelicerata</taxon>
        <taxon>Arachnida</taxon>
        <taxon>Araneae</taxon>
        <taxon>Araneomorphae</taxon>
        <taxon>Entelegynae</taxon>
        <taxon>Araneoidea</taxon>
        <taxon>Nephilidae</taxon>
        <taxon>Nephila</taxon>
    </lineage>
</organism>
<dbReference type="SUPFAM" id="SSF63712">
    <property type="entry name" value="Nicotinic receptor ligand binding domain-like"/>
    <property type="match status" value="1"/>
</dbReference>
<keyword evidence="4" id="KW-1185">Reference proteome</keyword>
<keyword evidence="3" id="KW-0675">Receptor</keyword>
<dbReference type="PANTHER" id="PTHR18945">
    <property type="entry name" value="NEUROTRANSMITTER GATED ION CHANNEL"/>
    <property type="match status" value="1"/>
</dbReference>
<dbReference type="InterPro" id="IPR036734">
    <property type="entry name" value="Neur_chan_lig-bd_sf"/>
</dbReference>
<feature type="domain" description="Neurotransmitter-gated ion-channel ligand-binding" evidence="2">
    <location>
        <begin position="41"/>
        <end position="191"/>
    </location>
</feature>
<dbReference type="GO" id="GO:0004888">
    <property type="term" value="F:transmembrane signaling receptor activity"/>
    <property type="evidence" value="ECO:0007669"/>
    <property type="project" value="InterPro"/>
</dbReference>
<accession>A0A8X6QDK4</accession>
<evidence type="ECO:0000313" key="4">
    <source>
        <dbReference type="Proteomes" id="UP000887013"/>
    </source>
</evidence>
<feature type="non-terminal residue" evidence="3">
    <location>
        <position position="1"/>
    </location>
</feature>
<dbReference type="InterPro" id="IPR006202">
    <property type="entry name" value="Neur_chan_lig-bd"/>
</dbReference>
<dbReference type="OrthoDB" id="6416032at2759"/>
<dbReference type="InterPro" id="IPR006201">
    <property type="entry name" value="Neur_channel"/>
</dbReference>
<name>A0A8X6QDK4_NEPPI</name>
<evidence type="ECO:0000259" key="2">
    <source>
        <dbReference type="Pfam" id="PF02931"/>
    </source>
</evidence>
<dbReference type="EMBL" id="BMAW01125527">
    <property type="protein sequence ID" value="GFU12748.1"/>
    <property type="molecule type" value="Genomic_DNA"/>
</dbReference>
<dbReference type="Pfam" id="PF02931">
    <property type="entry name" value="Neur_chan_LBD"/>
    <property type="match status" value="1"/>
</dbReference>
<reference evidence="3" key="1">
    <citation type="submission" date="2020-08" db="EMBL/GenBank/DDBJ databases">
        <title>Multicomponent nature underlies the extraordinary mechanical properties of spider dragline silk.</title>
        <authorList>
            <person name="Kono N."/>
            <person name="Nakamura H."/>
            <person name="Mori M."/>
            <person name="Yoshida Y."/>
            <person name="Ohtoshi R."/>
            <person name="Malay A.D."/>
            <person name="Moran D.A.P."/>
            <person name="Tomita M."/>
            <person name="Numata K."/>
            <person name="Arakawa K."/>
        </authorList>
    </citation>
    <scope>NUCLEOTIDE SEQUENCE</scope>
</reference>